<comment type="caution">
    <text evidence="3">The sequence shown here is derived from an EMBL/GenBank/DDBJ whole genome shotgun (WGS) entry which is preliminary data.</text>
</comment>
<keyword evidence="4" id="KW-1185">Reference proteome</keyword>
<evidence type="ECO:0000256" key="1">
    <source>
        <dbReference type="SAM" id="Phobius"/>
    </source>
</evidence>
<evidence type="ECO:0000259" key="2">
    <source>
        <dbReference type="SMART" id="SM00850"/>
    </source>
</evidence>
<reference evidence="3" key="1">
    <citation type="submission" date="2021-09" db="EMBL/GenBank/DDBJ databases">
        <title>Genome of Aequorivita sp. strain F47161.</title>
        <authorList>
            <person name="Wang Y."/>
        </authorList>
    </citation>
    <scope>NUCLEOTIDE SEQUENCE</scope>
    <source>
        <strain evidence="3">F47161</strain>
    </source>
</reference>
<keyword evidence="1" id="KW-0812">Transmembrane</keyword>
<keyword evidence="1" id="KW-1133">Transmembrane helix</keyword>
<keyword evidence="1" id="KW-0472">Membrane</keyword>
<dbReference type="InterPro" id="IPR007492">
    <property type="entry name" value="LytTR_DNA-bd_dom"/>
</dbReference>
<proteinExistence type="predicted"/>
<sequence>MWYYSSAKFYALRYYLIIGAIPAALNAVIPVFDKSGEFKCLGMAAENAINWSKILKLPPELILINLDDPKVEVSKIIKKCNIKLGVIPNYIGITTSYEKGFNAFRVGFVDVILAPFTKIKILKVLDKYRVAFWPSYIYCIDCYYDFFYINLHDLLLIKADNYNTDFFMRDGSIHASFKNLKKTHPLLPSNFQRINRSYVINSFYVYRIHTGKSQLYLRHYDQILTYTKKYRNNIFLIKKQLLKAPESIFA</sequence>
<accession>A0A9X1QUI4</accession>
<dbReference type="GO" id="GO:0003677">
    <property type="term" value="F:DNA binding"/>
    <property type="evidence" value="ECO:0007669"/>
    <property type="project" value="InterPro"/>
</dbReference>
<evidence type="ECO:0000313" key="4">
    <source>
        <dbReference type="Proteomes" id="UP001139461"/>
    </source>
</evidence>
<dbReference type="Pfam" id="PF04397">
    <property type="entry name" value="LytTR"/>
    <property type="match status" value="1"/>
</dbReference>
<feature type="domain" description="HTH LytTR-type" evidence="2">
    <location>
        <begin position="144"/>
        <end position="239"/>
    </location>
</feature>
<name>A0A9X1QUI4_9FLAO</name>
<organism evidence="3 4">
    <name type="scientific">Aequorivita vitellina</name>
    <dbReference type="NCBI Taxonomy" id="2874475"/>
    <lineage>
        <taxon>Bacteria</taxon>
        <taxon>Pseudomonadati</taxon>
        <taxon>Bacteroidota</taxon>
        <taxon>Flavobacteriia</taxon>
        <taxon>Flavobacteriales</taxon>
        <taxon>Flavobacteriaceae</taxon>
        <taxon>Aequorivita</taxon>
    </lineage>
</organism>
<dbReference type="Proteomes" id="UP001139461">
    <property type="component" value="Unassembled WGS sequence"/>
</dbReference>
<dbReference type="EMBL" id="JAIRBA010000025">
    <property type="protein sequence ID" value="MCG2419741.1"/>
    <property type="molecule type" value="Genomic_DNA"/>
</dbReference>
<protein>
    <submittedName>
        <fullName evidence="3">LytTR family transcriptional regulator</fullName>
    </submittedName>
</protein>
<feature type="transmembrane region" description="Helical" evidence="1">
    <location>
        <begin position="12"/>
        <end position="32"/>
    </location>
</feature>
<dbReference type="AlphaFoldDB" id="A0A9X1QUI4"/>
<gene>
    <name evidence="3" type="ORF">K8089_11970</name>
</gene>
<evidence type="ECO:0000313" key="3">
    <source>
        <dbReference type="EMBL" id="MCG2419741.1"/>
    </source>
</evidence>
<dbReference type="SMART" id="SM00850">
    <property type="entry name" value="LytTR"/>
    <property type="match status" value="1"/>
</dbReference>
<dbReference type="Gene3D" id="2.40.50.1020">
    <property type="entry name" value="LytTr DNA-binding domain"/>
    <property type="match status" value="1"/>
</dbReference>